<feature type="domain" description="Histidine kinase" evidence="14">
    <location>
        <begin position="485"/>
        <end position="700"/>
    </location>
</feature>
<evidence type="ECO:0000256" key="4">
    <source>
        <dbReference type="ARBA" id="ARBA00022475"/>
    </source>
</evidence>
<evidence type="ECO:0000256" key="3">
    <source>
        <dbReference type="ARBA" id="ARBA00012438"/>
    </source>
</evidence>
<comment type="subcellular location">
    <subcellularLocation>
        <location evidence="2">Cell membrane</location>
        <topology evidence="2">Multi-pass membrane protein</topology>
    </subcellularLocation>
</comment>
<evidence type="ECO:0000259" key="14">
    <source>
        <dbReference type="PROSITE" id="PS50109"/>
    </source>
</evidence>
<gene>
    <name evidence="16" type="ORF">IPH26_18820</name>
</gene>
<evidence type="ECO:0000313" key="16">
    <source>
        <dbReference type="EMBL" id="MBK6974889.1"/>
    </source>
</evidence>
<reference evidence="16" key="1">
    <citation type="submission" date="2020-10" db="EMBL/GenBank/DDBJ databases">
        <title>Connecting structure to function with the recovery of over 1000 high-quality activated sludge metagenome-assembled genomes encoding full-length rRNA genes using long-read sequencing.</title>
        <authorList>
            <person name="Singleton C.M."/>
            <person name="Petriglieri F."/>
            <person name="Kristensen J.M."/>
            <person name="Kirkegaard R.H."/>
            <person name="Michaelsen T.Y."/>
            <person name="Andersen M.H."/>
            <person name="Karst S.M."/>
            <person name="Dueholm M.S."/>
            <person name="Nielsen P.H."/>
            <person name="Albertsen M."/>
        </authorList>
    </citation>
    <scope>NUCLEOTIDE SEQUENCE</scope>
    <source>
        <strain evidence="16">Bjer_18-Q3-R1-45_BAT3C.347</strain>
    </source>
</reference>
<dbReference type="GO" id="GO:0005886">
    <property type="term" value="C:plasma membrane"/>
    <property type="evidence" value="ECO:0007669"/>
    <property type="project" value="UniProtKB-SubCell"/>
</dbReference>
<dbReference type="PRINTS" id="PR00344">
    <property type="entry name" value="BCTRLSENSOR"/>
</dbReference>
<evidence type="ECO:0000256" key="10">
    <source>
        <dbReference type="ARBA" id="ARBA00023136"/>
    </source>
</evidence>
<evidence type="ECO:0000256" key="9">
    <source>
        <dbReference type="ARBA" id="ARBA00022989"/>
    </source>
</evidence>
<dbReference type="Pfam" id="PF17202">
    <property type="entry name" value="sCache_3_3"/>
    <property type="match status" value="1"/>
</dbReference>
<feature type="domain" description="HAMP" evidence="15">
    <location>
        <begin position="383"/>
        <end position="436"/>
    </location>
</feature>
<keyword evidence="10 13" id="KW-0472">Membrane</keyword>
<proteinExistence type="predicted"/>
<dbReference type="Proteomes" id="UP000807785">
    <property type="component" value="Unassembled WGS sequence"/>
</dbReference>
<dbReference type="SUPFAM" id="SSF103190">
    <property type="entry name" value="Sensory domain-like"/>
    <property type="match status" value="1"/>
</dbReference>
<evidence type="ECO:0000256" key="7">
    <source>
        <dbReference type="ARBA" id="ARBA00022692"/>
    </source>
</evidence>
<dbReference type="SMART" id="SM00304">
    <property type="entry name" value="HAMP"/>
    <property type="match status" value="1"/>
</dbReference>
<dbReference type="SMART" id="SM00387">
    <property type="entry name" value="HATPase_c"/>
    <property type="match status" value="1"/>
</dbReference>
<evidence type="ECO:0000256" key="2">
    <source>
        <dbReference type="ARBA" id="ARBA00004651"/>
    </source>
</evidence>
<keyword evidence="5" id="KW-0597">Phosphoprotein</keyword>
<dbReference type="InterPro" id="IPR033463">
    <property type="entry name" value="sCache_3"/>
</dbReference>
<feature type="transmembrane region" description="Helical" evidence="13">
    <location>
        <begin position="359"/>
        <end position="379"/>
    </location>
</feature>
<dbReference type="Pfam" id="PF02518">
    <property type="entry name" value="HATPase_c"/>
    <property type="match status" value="1"/>
</dbReference>
<feature type="coiled-coil region" evidence="11">
    <location>
        <begin position="424"/>
        <end position="476"/>
    </location>
</feature>
<dbReference type="InterPro" id="IPR003661">
    <property type="entry name" value="HisK_dim/P_dom"/>
</dbReference>
<keyword evidence="8" id="KW-0418">Kinase</keyword>
<comment type="caution">
    <text evidence="16">The sequence shown here is derived from an EMBL/GenBank/DDBJ whole genome shotgun (WGS) entry which is preliminary data.</text>
</comment>
<keyword evidence="11" id="KW-0175">Coiled coil</keyword>
<accession>A0A9D7HN79</accession>
<dbReference type="EMBL" id="JADJEV010000005">
    <property type="protein sequence ID" value="MBK6974889.1"/>
    <property type="molecule type" value="Genomic_DNA"/>
</dbReference>
<dbReference type="PROSITE" id="PS50885">
    <property type="entry name" value="HAMP"/>
    <property type="match status" value="1"/>
</dbReference>
<comment type="catalytic activity">
    <reaction evidence="1">
        <text>ATP + protein L-histidine = ADP + protein N-phospho-L-histidine.</text>
        <dbReference type="EC" id="2.7.13.3"/>
    </reaction>
</comment>
<dbReference type="Gene3D" id="3.30.565.10">
    <property type="entry name" value="Histidine kinase-like ATPase, C-terminal domain"/>
    <property type="match status" value="1"/>
</dbReference>
<dbReference type="SMART" id="SM00388">
    <property type="entry name" value="HisKA"/>
    <property type="match status" value="1"/>
</dbReference>
<dbReference type="EC" id="2.7.13.3" evidence="3"/>
<protein>
    <recommendedName>
        <fullName evidence="3">histidine kinase</fullName>
        <ecNumber evidence="3">2.7.13.3</ecNumber>
    </recommendedName>
</protein>
<dbReference type="AlphaFoldDB" id="A0A9D7HN79"/>
<dbReference type="PANTHER" id="PTHR43065">
    <property type="entry name" value="SENSOR HISTIDINE KINASE"/>
    <property type="match status" value="1"/>
</dbReference>
<evidence type="ECO:0000313" key="17">
    <source>
        <dbReference type="Proteomes" id="UP000807785"/>
    </source>
</evidence>
<dbReference type="Gene3D" id="6.10.340.10">
    <property type="match status" value="1"/>
</dbReference>
<dbReference type="PROSITE" id="PS50109">
    <property type="entry name" value="HIS_KIN"/>
    <property type="match status" value="1"/>
</dbReference>
<feature type="region of interest" description="Disordered" evidence="12">
    <location>
        <begin position="267"/>
        <end position="291"/>
    </location>
</feature>
<dbReference type="InterPro" id="IPR003594">
    <property type="entry name" value="HATPase_dom"/>
</dbReference>
<dbReference type="SUPFAM" id="SSF47384">
    <property type="entry name" value="Homodimeric domain of signal transducing histidine kinase"/>
    <property type="match status" value="1"/>
</dbReference>
<keyword evidence="9 13" id="KW-1133">Transmembrane helix</keyword>
<evidence type="ECO:0000256" key="12">
    <source>
        <dbReference type="SAM" id="MobiDB-lite"/>
    </source>
</evidence>
<dbReference type="InterPro" id="IPR029151">
    <property type="entry name" value="Sensor-like_sf"/>
</dbReference>
<dbReference type="GO" id="GO:0000155">
    <property type="term" value="F:phosphorelay sensor kinase activity"/>
    <property type="evidence" value="ECO:0007669"/>
    <property type="project" value="InterPro"/>
</dbReference>
<evidence type="ECO:0000256" key="1">
    <source>
        <dbReference type="ARBA" id="ARBA00000085"/>
    </source>
</evidence>
<evidence type="ECO:0000256" key="13">
    <source>
        <dbReference type="SAM" id="Phobius"/>
    </source>
</evidence>
<dbReference type="InterPro" id="IPR036097">
    <property type="entry name" value="HisK_dim/P_sf"/>
</dbReference>
<dbReference type="SUPFAM" id="SSF55874">
    <property type="entry name" value="ATPase domain of HSP90 chaperone/DNA topoisomerase II/histidine kinase"/>
    <property type="match status" value="1"/>
</dbReference>
<dbReference type="Pfam" id="PF00512">
    <property type="entry name" value="HisKA"/>
    <property type="match status" value="1"/>
</dbReference>
<evidence type="ECO:0000256" key="5">
    <source>
        <dbReference type="ARBA" id="ARBA00022553"/>
    </source>
</evidence>
<name>A0A9D7HN79_9PROT</name>
<evidence type="ECO:0000259" key="15">
    <source>
        <dbReference type="PROSITE" id="PS50885"/>
    </source>
</evidence>
<sequence length="708" mass="76744">MARWPPAIRSVRAKLLLVLLPLAILLPALIALIVYWGNAAYDRLLIYKINAELVIAHQYLERVIESRLQTLTGLARSAGLAAAIADRGSASRYLATAASREGFDFLGLVDLGGNLRATSTAQPVGKPLGYWPVVAGALEGKAAAGLDILQPDVLEEMSPELAARARLRVIQTPSAAFDDKLLEARGMIVHAAAPVIDGGGKIVGALEAGVLLNRNLDFVDNINSIIYTEAALPLGSRGTVTLFLDDVRIATNVRMFGAAEDDANQLSGPAMRGSSSEQIVLRDPTDRSSHGDRALGTRVSLAVRDKVLGEGKVWLDRAFVVNDWYVSGYEPLRDSFSRRIGMLYVGYLEAPFSQIKRNILASIIALFAVIAAVVAVLSLRRARAVFRPLERMDATMGAVVAGDASARVGSVGSEDEIGRLSLHLDRLLDTLDARSRELRELNAELDQKVVGRTRELAQANEELKAAQQKLVRSEKLAAIGQLTAGVAHEINNPIAVMQGNLDVMREALGSRGEIVGTEIRLLDEQINRIRLIVTKLLQFARPDEFAGYVEEVDVNAVVSDSLVLVRPELRKANINVRQELQGKARVRINRIELQQVLINLMVNALYAMESGGTITLSTADWREGVHLRGVRIDIQDTGCGIGEEAIGRVFDPFFTTKKQHGTGLGLSISLSLVDRYGGTITVDSHIGEGSCFSVWLLAEPLFNTSPDA</sequence>
<dbReference type="CDD" id="cd06225">
    <property type="entry name" value="HAMP"/>
    <property type="match status" value="1"/>
</dbReference>
<dbReference type="PANTHER" id="PTHR43065:SF22">
    <property type="entry name" value="HISTIDINE KINASE"/>
    <property type="match status" value="1"/>
</dbReference>
<dbReference type="InterPro" id="IPR005467">
    <property type="entry name" value="His_kinase_dom"/>
</dbReference>
<keyword evidence="6" id="KW-0808">Transferase</keyword>
<dbReference type="InterPro" id="IPR003660">
    <property type="entry name" value="HAMP_dom"/>
</dbReference>
<evidence type="ECO:0000256" key="11">
    <source>
        <dbReference type="SAM" id="Coils"/>
    </source>
</evidence>
<dbReference type="SUPFAM" id="SSF158472">
    <property type="entry name" value="HAMP domain-like"/>
    <property type="match status" value="1"/>
</dbReference>
<keyword evidence="4" id="KW-1003">Cell membrane</keyword>
<dbReference type="InterPro" id="IPR004358">
    <property type="entry name" value="Sig_transdc_His_kin-like_C"/>
</dbReference>
<dbReference type="InterPro" id="IPR036890">
    <property type="entry name" value="HATPase_C_sf"/>
</dbReference>
<dbReference type="Gene3D" id="1.10.287.130">
    <property type="match status" value="1"/>
</dbReference>
<keyword evidence="7 13" id="KW-0812">Transmembrane</keyword>
<dbReference type="CDD" id="cd00082">
    <property type="entry name" value="HisKA"/>
    <property type="match status" value="1"/>
</dbReference>
<evidence type="ECO:0000256" key="8">
    <source>
        <dbReference type="ARBA" id="ARBA00022777"/>
    </source>
</evidence>
<evidence type="ECO:0000256" key="6">
    <source>
        <dbReference type="ARBA" id="ARBA00022679"/>
    </source>
</evidence>
<organism evidence="16 17">
    <name type="scientific">Candidatus Methylophosphatis roskildensis</name>
    <dbReference type="NCBI Taxonomy" id="2899263"/>
    <lineage>
        <taxon>Bacteria</taxon>
        <taxon>Pseudomonadati</taxon>
        <taxon>Pseudomonadota</taxon>
        <taxon>Betaproteobacteria</taxon>
        <taxon>Nitrosomonadales</taxon>
        <taxon>Sterolibacteriaceae</taxon>
        <taxon>Candidatus Methylophosphatis</taxon>
    </lineage>
</organism>